<comment type="caution">
    <text evidence="3">The sequence shown here is derived from an EMBL/GenBank/DDBJ whole genome shotgun (WGS) entry which is preliminary data.</text>
</comment>
<dbReference type="GO" id="GO:0003677">
    <property type="term" value="F:DNA binding"/>
    <property type="evidence" value="ECO:0007669"/>
    <property type="project" value="InterPro"/>
</dbReference>
<evidence type="ECO:0000313" key="3">
    <source>
        <dbReference type="EMBL" id="TQM96642.1"/>
    </source>
</evidence>
<feature type="region of interest" description="Disordered" evidence="1">
    <location>
        <begin position="79"/>
        <end position="105"/>
    </location>
</feature>
<proteinExistence type="predicted"/>
<dbReference type="SUPFAM" id="SSF46955">
    <property type="entry name" value="Putative DNA-binding domain"/>
    <property type="match status" value="1"/>
</dbReference>
<gene>
    <name evidence="3" type="ORF">FB476_1527</name>
</gene>
<dbReference type="RefSeq" id="WP_141818231.1">
    <property type="nucleotide sequence ID" value="NZ_BAAAIL010000003.1"/>
</dbReference>
<dbReference type="OrthoDB" id="197041at2"/>
<reference evidence="3 4" key="1">
    <citation type="submission" date="2019-06" db="EMBL/GenBank/DDBJ databases">
        <title>Sequencing the genomes of 1000 actinobacteria strains.</title>
        <authorList>
            <person name="Klenk H.-P."/>
        </authorList>
    </citation>
    <scope>NUCLEOTIDE SEQUENCE [LARGE SCALE GENOMIC DNA]</scope>
    <source>
        <strain evidence="3 4">DSM 12362</strain>
    </source>
</reference>
<dbReference type="InterPro" id="IPR009061">
    <property type="entry name" value="DNA-bd_dom_put_sf"/>
</dbReference>
<keyword evidence="4" id="KW-1185">Reference proteome</keyword>
<accession>A0A543KNJ8</accession>
<evidence type="ECO:0000256" key="1">
    <source>
        <dbReference type="SAM" id="MobiDB-lite"/>
    </source>
</evidence>
<evidence type="ECO:0000313" key="4">
    <source>
        <dbReference type="Proteomes" id="UP000315133"/>
    </source>
</evidence>
<dbReference type="InterPro" id="IPR041657">
    <property type="entry name" value="HTH_17"/>
</dbReference>
<dbReference type="Pfam" id="PF12728">
    <property type="entry name" value="HTH_17"/>
    <property type="match status" value="1"/>
</dbReference>
<name>A0A543KNJ8_9MICO</name>
<dbReference type="EMBL" id="VFPU01000001">
    <property type="protein sequence ID" value="TQM96642.1"/>
    <property type="molecule type" value="Genomic_DNA"/>
</dbReference>
<protein>
    <submittedName>
        <fullName evidence="3">Excisionase family DNA binding protein</fullName>
    </submittedName>
</protein>
<feature type="domain" description="Helix-turn-helix" evidence="2">
    <location>
        <begin position="24"/>
        <end position="70"/>
    </location>
</feature>
<evidence type="ECO:0000259" key="2">
    <source>
        <dbReference type="Pfam" id="PF12728"/>
    </source>
</evidence>
<dbReference type="Proteomes" id="UP000315133">
    <property type="component" value="Unassembled WGS sequence"/>
</dbReference>
<organism evidence="3 4">
    <name type="scientific">Ornithinimicrobium humiphilum</name>
    <dbReference type="NCBI Taxonomy" id="125288"/>
    <lineage>
        <taxon>Bacteria</taxon>
        <taxon>Bacillati</taxon>
        <taxon>Actinomycetota</taxon>
        <taxon>Actinomycetes</taxon>
        <taxon>Micrococcales</taxon>
        <taxon>Ornithinimicrobiaceae</taxon>
        <taxon>Ornithinimicrobium</taxon>
    </lineage>
</organism>
<dbReference type="AlphaFoldDB" id="A0A543KNJ8"/>
<sequence length="105" mass="11050">MSEAPTPTIPAAPPGAAQLPVHFGVEELAEYLGCSKWYIYKLTSKGRISYFKAAGRVRFTHDQVATYLASIGAPVPIPGSGLPGGNGRKGRVGRPARSLAELGIE</sequence>
<dbReference type="NCBIfam" id="TIGR01764">
    <property type="entry name" value="excise"/>
    <property type="match status" value="1"/>
</dbReference>
<dbReference type="InterPro" id="IPR010093">
    <property type="entry name" value="SinI_DNA-bd"/>
</dbReference>